<sequence>MDFSRFKGLDLSFPSLFGNSHEALRHINLDHLTSFSGTTQLLVTIYSFTPSLRAIELTDKAYSYTSLLSFNVMPQVYSLGLPWDTTDIEDVHKAADIWPSIKELHIPFSFALEDTAVCSLIITVYLITYIIS</sequence>
<feature type="non-terminal residue" evidence="1">
    <location>
        <position position="132"/>
    </location>
</feature>
<dbReference type="Proteomes" id="UP000054279">
    <property type="component" value="Unassembled WGS sequence"/>
</dbReference>
<dbReference type="AlphaFoldDB" id="A0A0C9VNH3"/>
<evidence type="ECO:0000313" key="2">
    <source>
        <dbReference type="Proteomes" id="UP000054279"/>
    </source>
</evidence>
<proteinExistence type="predicted"/>
<name>A0A0C9VNH3_SPHS4</name>
<dbReference type="EMBL" id="KN837151">
    <property type="protein sequence ID" value="KIJ39615.1"/>
    <property type="molecule type" value="Genomic_DNA"/>
</dbReference>
<gene>
    <name evidence="1" type="ORF">M422DRAFT_32618</name>
</gene>
<protein>
    <submittedName>
        <fullName evidence="1">Uncharacterized protein</fullName>
    </submittedName>
</protein>
<evidence type="ECO:0000313" key="1">
    <source>
        <dbReference type="EMBL" id="KIJ39615.1"/>
    </source>
</evidence>
<reference evidence="1 2" key="1">
    <citation type="submission" date="2014-06" db="EMBL/GenBank/DDBJ databases">
        <title>Evolutionary Origins and Diversification of the Mycorrhizal Mutualists.</title>
        <authorList>
            <consortium name="DOE Joint Genome Institute"/>
            <consortium name="Mycorrhizal Genomics Consortium"/>
            <person name="Kohler A."/>
            <person name="Kuo A."/>
            <person name="Nagy L.G."/>
            <person name="Floudas D."/>
            <person name="Copeland A."/>
            <person name="Barry K.W."/>
            <person name="Cichocki N."/>
            <person name="Veneault-Fourrey C."/>
            <person name="LaButti K."/>
            <person name="Lindquist E.A."/>
            <person name="Lipzen A."/>
            <person name="Lundell T."/>
            <person name="Morin E."/>
            <person name="Murat C."/>
            <person name="Riley R."/>
            <person name="Ohm R."/>
            <person name="Sun H."/>
            <person name="Tunlid A."/>
            <person name="Henrissat B."/>
            <person name="Grigoriev I.V."/>
            <person name="Hibbett D.S."/>
            <person name="Martin F."/>
        </authorList>
    </citation>
    <scope>NUCLEOTIDE SEQUENCE [LARGE SCALE GENOMIC DNA]</scope>
    <source>
        <strain evidence="1 2">SS14</strain>
    </source>
</reference>
<organism evidence="1 2">
    <name type="scientific">Sphaerobolus stellatus (strain SS14)</name>
    <dbReference type="NCBI Taxonomy" id="990650"/>
    <lineage>
        <taxon>Eukaryota</taxon>
        <taxon>Fungi</taxon>
        <taxon>Dikarya</taxon>
        <taxon>Basidiomycota</taxon>
        <taxon>Agaricomycotina</taxon>
        <taxon>Agaricomycetes</taxon>
        <taxon>Phallomycetidae</taxon>
        <taxon>Geastrales</taxon>
        <taxon>Sphaerobolaceae</taxon>
        <taxon>Sphaerobolus</taxon>
    </lineage>
</organism>
<keyword evidence="2" id="KW-1185">Reference proteome</keyword>
<accession>A0A0C9VNH3</accession>
<dbReference type="HOGENOM" id="CLU_1922201_0_0_1"/>